<accession>A0A5K7XBZ9</accession>
<proteinExistence type="inferred from homology"/>
<sequence length="257" mass="27487">MSENLPAKSNAVTNDPWSTLRSATSARIALGRAGGSLPTHEWLDFKSAHAAARDAVHVEFDAEHLAGQISELGVQTIVVGSAAGDRAEFLQRPDRGRRLAPASQQLLEGFVAPPERFDLAIVVSDGLSALAVQTQAAPLLASLLPLLRADRWRVAPTVVARFGRVALEDQVGALLGAQLALMLLGERPGLGSPDSLGAYLVYDPKLGNTDAQRNCVSNIRPEGLPIPAAAETIRYLLNESRQRQLSGVQLKDQRVLQ</sequence>
<dbReference type="InterPro" id="IPR042255">
    <property type="entry name" value="EutC_N"/>
</dbReference>
<feature type="binding site" evidence="5">
    <location>
        <position position="186"/>
    </location>
    <ligand>
        <name>adenosylcob(III)alamin</name>
        <dbReference type="ChEBI" id="CHEBI:18408"/>
    </ligand>
</feature>
<dbReference type="Pfam" id="PF05985">
    <property type="entry name" value="EutC"/>
    <property type="match status" value="1"/>
</dbReference>
<dbReference type="GO" id="GO:0008851">
    <property type="term" value="F:ethanolamine ammonia-lyase activity"/>
    <property type="evidence" value="ECO:0007669"/>
    <property type="project" value="UniProtKB-UniRule"/>
</dbReference>
<dbReference type="GO" id="GO:0031419">
    <property type="term" value="F:cobalamin binding"/>
    <property type="evidence" value="ECO:0007669"/>
    <property type="project" value="UniProtKB-UniRule"/>
</dbReference>
<evidence type="ECO:0000313" key="6">
    <source>
        <dbReference type="EMBL" id="BBO33885.1"/>
    </source>
</evidence>
<dbReference type="GO" id="GO:0046336">
    <property type="term" value="P:ethanolamine catabolic process"/>
    <property type="evidence" value="ECO:0007669"/>
    <property type="project" value="UniProtKB-UniRule"/>
</dbReference>
<dbReference type="UniPathway" id="UPA00560"/>
<evidence type="ECO:0000256" key="2">
    <source>
        <dbReference type="ARBA" id="ARBA00023239"/>
    </source>
</evidence>
<evidence type="ECO:0000256" key="5">
    <source>
        <dbReference type="HAMAP-Rule" id="MF_00601"/>
    </source>
</evidence>
<comment type="function">
    <text evidence="5">Catalyzes the deamination of various vicinal amino-alcohols to oxo compounds. Allows this organism to utilize ethanolamine as the sole source of nitrogen and carbon in the presence of external vitamin B12.</text>
</comment>
<dbReference type="GO" id="GO:0009350">
    <property type="term" value="C:ethanolamine ammonia-lyase complex"/>
    <property type="evidence" value="ECO:0007669"/>
    <property type="project" value="UniProtKB-UniRule"/>
</dbReference>
<comment type="subunit">
    <text evidence="5">The basic unit is a heterodimer which dimerizes to form tetramers. The heterotetramers trimerize; 6 large subunits form a core ring with 6 small subunits projecting outwards.</text>
</comment>
<dbReference type="AlphaFoldDB" id="A0A5K7XBZ9"/>
<comment type="subcellular location">
    <subcellularLocation>
        <location evidence="5">Bacterial microcompartment</location>
    </subcellularLocation>
</comment>
<dbReference type="Gene3D" id="1.10.30.40">
    <property type="entry name" value="Ethanolamine ammonia-lyase light chain (EutC), N-terminal domain"/>
    <property type="match status" value="1"/>
</dbReference>
<dbReference type="KEGG" id="lpav:PLANPX_3497"/>
<keyword evidence="2 5" id="KW-0456">Lyase</keyword>
<comment type="similarity">
    <text evidence="5">Belongs to the EutC family.</text>
</comment>
<dbReference type="GO" id="GO:0006520">
    <property type="term" value="P:amino acid metabolic process"/>
    <property type="evidence" value="ECO:0007669"/>
    <property type="project" value="InterPro"/>
</dbReference>
<keyword evidence="4 5" id="KW-1283">Bacterial microcompartment</keyword>
<feature type="binding site" evidence="5">
    <location>
        <position position="215"/>
    </location>
    <ligand>
        <name>adenosylcob(III)alamin</name>
        <dbReference type="ChEBI" id="CHEBI:18408"/>
    </ligand>
</feature>
<evidence type="ECO:0000256" key="4">
    <source>
        <dbReference type="ARBA" id="ARBA00024446"/>
    </source>
</evidence>
<feature type="binding site" evidence="5">
    <location>
        <position position="165"/>
    </location>
    <ligand>
        <name>adenosylcob(III)alamin</name>
        <dbReference type="ChEBI" id="CHEBI:18408"/>
    </ligand>
</feature>
<comment type="catalytic activity">
    <reaction evidence="5">
        <text>ethanolamine = acetaldehyde + NH4(+)</text>
        <dbReference type="Rhea" id="RHEA:15313"/>
        <dbReference type="ChEBI" id="CHEBI:15343"/>
        <dbReference type="ChEBI" id="CHEBI:28938"/>
        <dbReference type="ChEBI" id="CHEBI:57603"/>
        <dbReference type="EC" id="4.3.1.7"/>
    </reaction>
</comment>
<keyword evidence="3 5" id="KW-0170">Cobalt</keyword>
<dbReference type="GO" id="GO:0031471">
    <property type="term" value="C:ethanolamine degradation polyhedral organelle"/>
    <property type="evidence" value="ECO:0007669"/>
    <property type="project" value="UniProtKB-UniRule"/>
</dbReference>
<dbReference type="InterPro" id="IPR009246">
    <property type="entry name" value="EutC"/>
</dbReference>
<dbReference type="RefSeq" id="WP_152099565.1">
    <property type="nucleotide sequence ID" value="NZ_AP021861.1"/>
</dbReference>
<dbReference type="InterPro" id="IPR042251">
    <property type="entry name" value="EutC_C"/>
</dbReference>
<dbReference type="Proteomes" id="UP000326837">
    <property type="component" value="Chromosome"/>
</dbReference>
<dbReference type="EC" id="4.3.1.7" evidence="5"/>
<comment type="pathway">
    <text evidence="5">Amine and polyamine degradation; ethanolamine degradation.</text>
</comment>
<dbReference type="NCBIfam" id="NF003971">
    <property type="entry name" value="PRK05465.1"/>
    <property type="match status" value="1"/>
</dbReference>
<keyword evidence="7" id="KW-1185">Reference proteome</keyword>
<gene>
    <name evidence="5" type="primary">eutC</name>
    <name evidence="6" type="ORF">PLANPX_3497</name>
</gene>
<organism evidence="6 7">
    <name type="scientific">Lacipirellula parvula</name>
    <dbReference type="NCBI Taxonomy" id="2650471"/>
    <lineage>
        <taxon>Bacteria</taxon>
        <taxon>Pseudomonadati</taxon>
        <taxon>Planctomycetota</taxon>
        <taxon>Planctomycetia</taxon>
        <taxon>Pirellulales</taxon>
        <taxon>Lacipirellulaceae</taxon>
        <taxon>Lacipirellula</taxon>
    </lineage>
</organism>
<name>A0A5K7XBZ9_9BACT</name>
<evidence type="ECO:0000256" key="1">
    <source>
        <dbReference type="ARBA" id="ARBA00022628"/>
    </source>
</evidence>
<reference evidence="7" key="1">
    <citation type="submission" date="2019-10" db="EMBL/GenBank/DDBJ databases">
        <title>Lacipirellula parvula gen. nov., sp. nov., representing a lineage of planctomycetes widespread in freshwater anoxic habitats, and description of the family Lacipirellulaceae.</title>
        <authorList>
            <person name="Dedysh S.N."/>
            <person name="Kulichevskaya I.S."/>
            <person name="Beletsky A.V."/>
            <person name="Rakitin A.L."/>
            <person name="Mardanov A.V."/>
            <person name="Ivanova A.A."/>
            <person name="Saltykova V.X."/>
            <person name="Rijpstra W.I.C."/>
            <person name="Sinninghe Damste J.S."/>
            <person name="Ravin N.V."/>
        </authorList>
    </citation>
    <scope>NUCLEOTIDE SEQUENCE [LARGE SCALE GENOMIC DNA]</scope>
    <source>
        <strain evidence="7">PX69</strain>
    </source>
</reference>
<evidence type="ECO:0000256" key="3">
    <source>
        <dbReference type="ARBA" id="ARBA00023285"/>
    </source>
</evidence>
<keyword evidence="1 5" id="KW-0846">Cobalamin</keyword>
<dbReference type="EMBL" id="AP021861">
    <property type="protein sequence ID" value="BBO33885.1"/>
    <property type="molecule type" value="Genomic_DNA"/>
</dbReference>
<dbReference type="PANTHER" id="PTHR39330">
    <property type="entry name" value="ETHANOLAMINE AMMONIA-LYASE LIGHT CHAIN"/>
    <property type="match status" value="1"/>
</dbReference>
<dbReference type="PANTHER" id="PTHR39330:SF1">
    <property type="entry name" value="ETHANOLAMINE AMMONIA-LYASE SMALL SUBUNIT"/>
    <property type="match status" value="1"/>
</dbReference>
<dbReference type="PIRSF" id="PIRSF018982">
    <property type="entry name" value="EutC"/>
    <property type="match status" value="1"/>
</dbReference>
<dbReference type="HAMAP" id="MF_00601">
    <property type="entry name" value="EutC"/>
    <property type="match status" value="1"/>
</dbReference>
<protein>
    <recommendedName>
        <fullName evidence="5">Ethanolamine ammonia-lyase small subunit</fullName>
        <shortName evidence="5">EAL small subunit</shortName>
        <ecNumber evidence="5">4.3.1.7</ecNumber>
    </recommendedName>
</protein>
<comment type="cofactor">
    <cofactor evidence="5">
        <name>adenosylcob(III)alamin</name>
        <dbReference type="ChEBI" id="CHEBI:18408"/>
    </cofactor>
    <text evidence="5">Binds between the large and small subunits.</text>
</comment>
<dbReference type="Gene3D" id="3.40.50.11240">
    <property type="entry name" value="Ethanolamine ammonia-lyase light chain (EutC)"/>
    <property type="match status" value="1"/>
</dbReference>
<evidence type="ECO:0000313" key="7">
    <source>
        <dbReference type="Proteomes" id="UP000326837"/>
    </source>
</evidence>